<dbReference type="Pfam" id="PF06985">
    <property type="entry name" value="HET"/>
    <property type="match status" value="1"/>
</dbReference>
<dbReference type="PANTHER" id="PTHR24148">
    <property type="entry name" value="ANKYRIN REPEAT DOMAIN-CONTAINING PROTEIN 39 HOMOLOG-RELATED"/>
    <property type="match status" value="1"/>
</dbReference>
<reference evidence="3 4" key="1">
    <citation type="submission" date="2015-06" db="EMBL/GenBank/DDBJ databases">
        <title>Draft genome of the ant-associated black yeast Phialophora attae CBS 131958.</title>
        <authorList>
            <person name="Moreno L.F."/>
            <person name="Stielow B.J."/>
            <person name="de Hoog S."/>
            <person name="Vicente V.A."/>
            <person name="Weiss V.A."/>
            <person name="de Vries M."/>
            <person name="Cruz L.M."/>
            <person name="Souza E.M."/>
        </authorList>
    </citation>
    <scope>NUCLEOTIDE SEQUENCE [LARGE SCALE GENOMIC DNA]</scope>
    <source>
        <strain evidence="3 4">CBS 131958</strain>
    </source>
</reference>
<gene>
    <name evidence="3" type="ORF">AB675_7039</name>
</gene>
<dbReference type="VEuPathDB" id="FungiDB:AB675_7039"/>
<evidence type="ECO:0000259" key="2">
    <source>
        <dbReference type="Pfam" id="PF06985"/>
    </source>
</evidence>
<sequence length="925" mass="103915">MSDRWSGRIDPKTKKARRFRSPDLSPPQYYCEIQGEEDLSSPWHHLCIPTRSTQPTHLAAADGGPCFPEDSPLSYGSRLGPDEIRLALLYPGQPDDDIFLSTEVVPTETAINNYCALSYVCGDQSDKVPIWVDNHTFQVTRNLRSALYDVRNTLHGEKVLWMWIDAISINQHDVVERSAQVQKMKQIFEEAMVVVAYIGPDHGAGVACLRNSESCNLGIHSLKSADVAIHRSWLRRLSEKRKSTGARLHALLNGDLTLEQQRAYAVDIDISTRYGDPGVEDHFNERTWGECGEAGDDTAEETWTEDGEKRRWCEAKSSGLKSAPITRAIDEATTASLAAAGVTSLHRADDMEALFSIPPEQQIEPEAARKSSAIIKAVEQLFAIIKAGFQLVARIKAQEELSTVERSQRHVQTYIENVRVLFDVVDNQYWRRAWTMPEYTSTTLRILLSGSEWMQLEDLHDALSMQKAVMSHYSAISDASDLGVVATQVFQHDIVGAQNKLALGALRRKLLVDDGGSALAQFTLLDLLLRYRRLEASDPRDKVFIPLNLLPRPLRYGEVIDVDYSLSVKDVYVQTALRVLGSTPDWPLSILELCRFDQQRKLPSWVPDWSITHVRSFFILGPYGSIPRRVDAASGLFPPSDTVPTKYIPECDGLQLCAIKVGRVCQVWPSHTTASRLEFYRSSIGLRAAEDTALVEEVYPFTGETVVQAMRSMLATIRGVDSDVLPSDRQGLDTTHHEVGRETPLAADDSGIALAELVTGSDEQLHHRVKRDDVSHQKEHWPRDQQHSEENPLTLVRSDQWQSRGRDPGILLYRRLARVEFEGRSEFIAGVLPAEAEVGDEMWAIRGGNMFYTLRQIRDVDTKADYGERKDAISDDIDVVDKDSGKAGRCLIGEAWLHGLMHGELKDYCNRQGIFLPSEEEIILY</sequence>
<feature type="region of interest" description="Disordered" evidence="1">
    <location>
        <begin position="763"/>
        <end position="792"/>
    </location>
</feature>
<feature type="domain" description="Heterokaryon incompatibility" evidence="2">
    <location>
        <begin position="114"/>
        <end position="207"/>
    </location>
</feature>
<protein>
    <recommendedName>
        <fullName evidence="2">Heterokaryon incompatibility domain-containing protein</fullName>
    </recommendedName>
</protein>
<name>A0A0N0NPV8_9EURO</name>
<organism evidence="3 4">
    <name type="scientific">Cyphellophora attinorum</name>
    <dbReference type="NCBI Taxonomy" id="1664694"/>
    <lineage>
        <taxon>Eukaryota</taxon>
        <taxon>Fungi</taxon>
        <taxon>Dikarya</taxon>
        <taxon>Ascomycota</taxon>
        <taxon>Pezizomycotina</taxon>
        <taxon>Eurotiomycetes</taxon>
        <taxon>Chaetothyriomycetidae</taxon>
        <taxon>Chaetothyriales</taxon>
        <taxon>Cyphellophoraceae</taxon>
        <taxon>Cyphellophora</taxon>
    </lineage>
</organism>
<dbReference type="EMBL" id="LFJN01000005">
    <property type="protein sequence ID" value="KPI43178.1"/>
    <property type="molecule type" value="Genomic_DNA"/>
</dbReference>
<dbReference type="InterPro" id="IPR010730">
    <property type="entry name" value="HET"/>
</dbReference>
<accession>A0A0N0NPV8</accession>
<dbReference type="OrthoDB" id="5416609at2759"/>
<evidence type="ECO:0000256" key="1">
    <source>
        <dbReference type="SAM" id="MobiDB-lite"/>
    </source>
</evidence>
<feature type="compositionally biased region" description="Basic and acidic residues" evidence="1">
    <location>
        <begin position="763"/>
        <end position="790"/>
    </location>
</feature>
<proteinExistence type="predicted"/>
<dbReference type="PANTHER" id="PTHR24148:SF64">
    <property type="entry name" value="HETEROKARYON INCOMPATIBILITY DOMAIN-CONTAINING PROTEIN"/>
    <property type="match status" value="1"/>
</dbReference>
<evidence type="ECO:0000313" key="3">
    <source>
        <dbReference type="EMBL" id="KPI43178.1"/>
    </source>
</evidence>
<dbReference type="RefSeq" id="XP_018003141.1">
    <property type="nucleotide sequence ID" value="XM_018147376.1"/>
</dbReference>
<dbReference type="GeneID" id="28739256"/>
<feature type="region of interest" description="Disordered" evidence="1">
    <location>
        <begin position="1"/>
        <end position="23"/>
    </location>
</feature>
<dbReference type="Proteomes" id="UP000038010">
    <property type="component" value="Unassembled WGS sequence"/>
</dbReference>
<feature type="compositionally biased region" description="Basic and acidic residues" evidence="1">
    <location>
        <begin position="1"/>
        <end position="13"/>
    </location>
</feature>
<dbReference type="AlphaFoldDB" id="A0A0N0NPV8"/>
<keyword evidence="4" id="KW-1185">Reference proteome</keyword>
<comment type="caution">
    <text evidence="3">The sequence shown here is derived from an EMBL/GenBank/DDBJ whole genome shotgun (WGS) entry which is preliminary data.</text>
</comment>
<dbReference type="InterPro" id="IPR052895">
    <property type="entry name" value="HetReg/Transcr_Mod"/>
</dbReference>
<evidence type="ECO:0000313" key="4">
    <source>
        <dbReference type="Proteomes" id="UP000038010"/>
    </source>
</evidence>